<dbReference type="InterPro" id="IPR029058">
    <property type="entry name" value="AB_hydrolase_fold"/>
</dbReference>
<keyword evidence="3" id="KW-0732">Signal</keyword>
<evidence type="ECO:0000313" key="6">
    <source>
        <dbReference type="Proteomes" id="UP000242188"/>
    </source>
</evidence>
<dbReference type="STRING" id="6573.A0A210PU25"/>
<evidence type="ECO:0000256" key="3">
    <source>
        <dbReference type="RuleBase" id="RU361235"/>
    </source>
</evidence>
<dbReference type="SUPFAM" id="SSF53474">
    <property type="entry name" value="alpha/beta-Hydrolases"/>
    <property type="match status" value="1"/>
</dbReference>
<name>A0A210PU25_MIZYE</name>
<dbReference type="AlphaFoldDB" id="A0A210PU25"/>
<evidence type="ECO:0000256" key="1">
    <source>
        <dbReference type="ARBA" id="ARBA00005964"/>
    </source>
</evidence>
<gene>
    <name evidence="5" type="ORF">KP79_PYT19690</name>
</gene>
<comment type="caution">
    <text evidence="5">The sequence shown here is derived from an EMBL/GenBank/DDBJ whole genome shotgun (WGS) entry which is preliminary data.</text>
</comment>
<dbReference type="InterPro" id="IPR019826">
    <property type="entry name" value="Carboxylesterase_B_AS"/>
</dbReference>
<dbReference type="ESTHER" id="mizye-a0a210pu25">
    <property type="family name" value="Carb_B_Mollusca"/>
</dbReference>
<organism evidence="5 6">
    <name type="scientific">Mizuhopecten yessoensis</name>
    <name type="common">Japanese scallop</name>
    <name type="synonym">Patinopecten yessoensis</name>
    <dbReference type="NCBI Taxonomy" id="6573"/>
    <lineage>
        <taxon>Eukaryota</taxon>
        <taxon>Metazoa</taxon>
        <taxon>Spiralia</taxon>
        <taxon>Lophotrochozoa</taxon>
        <taxon>Mollusca</taxon>
        <taxon>Bivalvia</taxon>
        <taxon>Autobranchia</taxon>
        <taxon>Pteriomorphia</taxon>
        <taxon>Pectinida</taxon>
        <taxon>Pectinoidea</taxon>
        <taxon>Pectinidae</taxon>
        <taxon>Mizuhopecten</taxon>
    </lineage>
</organism>
<evidence type="ECO:0000256" key="2">
    <source>
        <dbReference type="ARBA" id="ARBA00022801"/>
    </source>
</evidence>
<dbReference type="EC" id="3.1.1.-" evidence="3"/>
<dbReference type="Pfam" id="PF00135">
    <property type="entry name" value="COesterase"/>
    <property type="match status" value="1"/>
</dbReference>
<dbReference type="PANTHER" id="PTHR43903">
    <property type="entry name" value="NEUROLIGIN"/>
    <property type="match status" value="1"/>
</dbReference>
<dbReference type="PROSITE" id="PS00122">
    <property type="entry name" value="CARBOXYLESTERASE_B_1"/>
    <property type="match status" value="1"/>
</dbReference>
<evidence type="ECO:0000259" key="4">
    <source>
        <dbReference type="Pfam" id="PF00135"/>
    </source>
</evidence>
<dbReference type="Gene3D" id="3.40.50.1820">
    <property type="entry name" value="alpha/beta hydrolase"/>
    <property type="match status" value="1"/>
</dbReference>
<feature type="domain" description="Carboxylesterase type B" evidence="4">
    <location>
        <begin position="23"/>
        <end position="559"/>
    </location>
</feature>
<sequence length="579" mass="63706">MANYPLVVLLMTFISSTRGLEVKRIHTKLGDIVGVVEHVRNEKVYQFRNIPYAEPPTGALRFTKPEARRAWPGTLDATRFGPSCMQILLPAYNKFLPNLNQSEDCLLLNIYVPRDMSQSSNRSVMVWIHGGSYIFGQGMLYDGSYLALTGDVVVVTINYRLGVFGFLSTSSTGGLRGNYGLWDQHMALQWVKDNIAAFGGNPNSVTIFGESAGGFSVSLQAIIPQNQGLFQRVIAQSGNAVSRFAYSSLSNMHSVAKLLGINVGCANASGIPATYKGCMRGKSAQDLLAAQNTESILTLQPLKLDIILGPVVDYDLLQSSPDNLLKNKRTASSQFFRSLDFMTGNVNAEGSLFLNALKSISNYKKFNMSDGIPTDVFCGYIVPAFVNAYFGSQVNSTLPSDLICSLYGTTEEGLEGDNAIDVYSDVFFIAPAIQSLMTHSEDNVQTSSYQYIFKRPAPGPKFQAYPPWWRNDSSAHGSEVVFLFGLEDYPTKLNISVSPTDLSLSKTMLKYWTNFAKTGNPNSNDVPVWGAYDVVQQSYIDLNTTITSGRHLYGEWINLWLERLPKLFDTSNPGGAIGK</sequence>
<dbReference type="InterPro" id="IPR051093">
    <property type="entry name" value="Neuroligin/BSAL"/>
</dbReference>
<proteinExistence type="inferred from homology"/>
<evidence type="ECO:0000313" key="5">
    <source>
        <dbReference type="EMBL" id="OWF40001.1"/>
    </source>
</evidence>
<dbReference type="EMBL" id="NEDP02005493">
    <property type="protein sequence ID" value="OWF40001.1"/>
    <property type="molecule type" value="Genomic_DNA"/>
</dbReference>
<dbReference type="OrthoDB" id="408631at2759"/>
<protein>
    <recommendedName>
        <fullName evidence="3">Carboxylic ester hydrolase</fullName>
        <ecNumber evidence="3">3.1.1.-</ecNumber>
    </recommendedName>
</protein>
<dbReference type="InterPro" id="IPR002018">
    <property type="entry name" value="CarbesteraseB"/>
</dbReference>
<keyword evidence="2 3" id="KW-0378">Hydrolase</keyword>
<comment type="similarity">
    <text evidence="1 3">Belongs to the type-B carboxylesterase/lipase family.</text>
</comment>
<dbReference type="GO" id="GO:0016787">
    <property type="term" value="F:hydrolase activity"/>
    <property type="evidence" value="ECO:0007669"/>
    <property type="project" value="UniProtKB-KW"/>
</dbReference>
<dbReference type="Proteomes" id="UP000242188">
    <property type="component" value="Unassembled WGS sequence"/>
</dbReference>
<accession>A0A210PU25</accession>
<feature type="chain" id="PRO_5011822009" description="Carboxylic ester hydrolase" evidence="3">
    <location>
        <begin position="20"/>
        <end position="579"/>
    </location>
</feature>
<keyword evidence="6" id="KW-1185">Reference proteome</keyword>
<feature type="signal peptide" evidence="3">
    <location>
        <begin position="1"/>
        <end position="19"/>
    </location>
</feature>
<reference evidence="5 6" key="1">
    <citation type="journal article" date="2017" name="Nat. Ecol. Evol.">
        <title>Scallop genome provides insights into evolution of bilaterian karyotype and development.</title>
        <authorList>
            <person name="Wang S."/>
            <person name="Zhang J."/>
            <person name="Jiao W."/>
            <person name="Li J."/>
            <person name="Xun X."/>
            <person name="Sun Y."/>
            <person name="Guo X."/>
            <person name="Huan P."/>
            <person name="Dong B."/>
            <person name="Zhang L."/>
            <person name="Hu X."/>
            <person name="Sun X."/>
            <person name="Wang J."/>
            <person name="Zhao C."/>
            <person name="Wang Y."/>
            <person name="Wang D."/>
            <person name="Huang X."/>
            <person name="Wang R."/>
            <person name="Lv J."/>
            <person name="Li Y."/>
            <person name="Zhang Z."/>
            <person name="Liu B."/>
            <person name="Lu W."/>
            <person name="Hui Y."/>
            <person name="Liang J."/>
            <person name="Zhou Z."/>
            <person name="Hou R."/>
            <person name="Li X."/>
            <person name="Liu Y."/>
            <person name="Li H."/>
            <person name="Ning X."/>
            <person name="Lin Y."/>
            <person name="Zhao L."/>
            <person name="Xing Q."/>
            <person name="Dou J."/>
            <person name="Li Y."/>
            <person name="Mao J."/>
            <person name="Guo H."/>
            <person name="Dou H."/>
            <person name="Li T."/>
            <person name="Mu C."/>
            <person name="Jiang W."/>
            <person name="Fu Q."/>
            <person name="Fu X."/>
            <person name="Miao Y."/>
            <person name="Liu J."/>
            <person name="Yu Q."/>
            <person name="Li R."/>
            <person name="Liao H."/>
            <person name="Li X."/>
            <person name="Kong Y."/>
            <person name="Jiang Z."/>
            <person name="Chourrout D."/>
            <person name="Li R."/>
            <person name="Bao Z."/>
        </authorList>
    </citation>
    <scope>NUCLEOTIDE SEQUENCE [LARGE SCALE GENOMIC DNA]</scope>
    <source>
        <strain evidence="5 6">PY_sf001</strain>
    </source>
</reference>